<evidence type="ECO:0000313" key="3">
    <source>
        <dbReference type="Proteomes" id="UP000597978"/>
    </source>
</evidence>
<comment type="caution">
    <text evidence="2">The sequence shown here is derived from an EMBL/GenBank/DDBJ whole genome shotgun (WGS) entry which is preliminary data.</text>
</comment>
<dbReference type="InterPro" id="IPR008969">
    <property type="entry name" value="CarboxyPept-like_regulatory"/>
</dbReference>
<dbReference type="EMBL" id="AAVAGS010000191">
    <property type="protein sequence ID" value="EFY4993791.1"/>
    <property type="molecule type" value="Genomic_DNA"/>
</dbReference>
<reference evidence="2" key="1">
    <citation type="submission" date="2018-08" db="EMBL/GenBank/DDBJ databases">
        <authorList>
            <consortium name="PulseNet: The National Subtyping Network for Foodborne Disease Surveillance"/>
            <person name="Tarr C.L."/>
            <person name="Trees E."/>
            <person name="Katz L.S."/>
            <person name="Carleton-Romer H.A."/>
            <person name="Stroika S."/>
            <person name="Kucerova Z."/>
            <person name="Roache K.F."/>
            <person name="Sabol A.L."/>
            <person name="Besser J."/>
            <person name="Gerner-Smidt P."/>
        </authorList>
    </citation>
    <scope>NUCLEOTIDE SEQUENCE</scope>
    <source>
        <strain evidence="2">PNUSAE011576</strain>
    </source>
</reference>
<name>A0A8H8Z9E4_SHIFL</name>
<feature type="non-terminal residue" evidence="2">
    <location>
        <position position="102"/>
    </location>
</feature>
<dbReference type="Pfam" id="PF08400">
    <property type="entry name" value="phage_tail_N"/>
    <property type="match status" value="1"/>
</dbReference>
<dbReference type="Gene3D" id="2.60.40.1120">
    <property type="entry name" value="Carboxypeptidase-like, regulatory domain"/>
    <property type="match status" value="1"/>
</dbReference>
<evidence type="ECO:0000259" key="1">
    <source>
        <dbReference type="Pfam" id="PF08400"/>
    </source>
</evidence>
<protein>
    <submittedName>
        <fullName evidence="2">Phage tail protein</fullName>
    </submittedName>
</protein>
<accession>A0A8H8Z9E4</accession>
<dbReference type="SUPFAM" id="SSF49464">
    <property type="entry name" value="Carboxypeptidase regulatory domain-like"/>
    <property type="match status" value="1"/>
</dbReference>
<dbReference type="InterPro" id="IPR013609">
    <property type="entry name" value="Stf-like_N"/>
</dbReference>
<organism evidence="2 3">
    <name type="scientific">Shigella flexneri</name>
    <dbReference type="NCBI Taxonomy" id="623"/>
    <lineage>
        <taxon>Bacteria</taxon>
        <taxon>Pseudomonadati</taxon>
        <taxon>Pseudomonadota</taxon>
        <taxon>Gammaproteobacteria</taxon>
        <taxon>Enterobacterales</taxon>
        <taxon>Enterobacteriaceae</taxon>
        <taxon>Shigella</taxon>
    </lineage>
</organism>
<feature type="domain" description="Lambda-like tail fibre protein N-terminal" evidence="1">
    <location>
        <begin position="1"/>
        <end position="102"/>
    </location>
</feature>
<dbReference type="Proteomes" id="UP000597978">
    <property type="component" value="Unassembled WGS sequence"/>
</dbReference>
<evidence type="ECO:0000313" key="2">
    <source>
        <dbReference type="EMBL" id="EFY4993791.1"/>
    </source>
</evidence>
<dbReference type="AlphaFoldDB" id="A0A8H8Z9E4"/>
<proteinExistence type="predicted"/>
<sequence>MAVKISGVLKDGAGKPVVNCAIELRARRTSPTVVAHVVATCVTDNNGAYVIEAEPGYYEVALHCNGWQPTRVGDIDVAPTDAPGTLNAFLNAPKDGDLRPEV</sequence>
<gene>
    <name evidence="2" type="ORF">C0786_004104</name>
</gene>